<dbReference type="Proteomes" id="UP000215914">
    <property type="component" value="Chromosome 13"/>
</dbReference>
<gene>
    <name evidence="4" type="ORF">HannXRQ_Chr13g0387111</name>
</gene>
<evidence type="ECO:0008006" key="6">
    <source>
        <dbReference type="Google" id="ProtNLM"/>
    </source>
</evidence>
<dbReference type="OMA" id="HSEGVQK"/>
<dbReference type="PANTHER" id="PTHR31730">
    <property type="entry name" value="OS01G0873900 PROTEIN"/>
    <property type="match status" value="1"/>
</dbReference>
<keyword evidence="5" id="KW-1185">Reference proteome</keyword>
<dbReference type="AlphaFoldDB" id="A0A251SRF3"/>
<dbReference type="GO" id="GO:0045927">
    <property type="term" value="P:positive regulation of growth"/>
    <property type="evidence" value="ECO:0007669"/>
    <property type="project" value="InterPro"/>
</dbReference>
<dbReference type="Pfam" id="PF05003">
    <property type="entry name" value="DUF668"/>
    <property type="match status" value="1"/>
</dbReference>
<evidence type="ECO:0000313" key="5">
    <source>
        <dbReference type="Proteomes" id="UP000215914"/>
    </source>
</evidence>
<reference evidence="5" key="1">
    <citation type="journal article" date="2017" name="Nature">
        <title>The sunflower genome provides insights into oil metabolism, flowering and Asterid evolution.</title>
        <authorList>
            <person name="Badouin H."/>
            <person name="Gouzy J."/>
            <person name="Grassa C.J."/>
            <person name="Murat F."/>
            <person name="Staton S.E."/>
            <person name="Cottret L."/>
            <person name="Lelandais-Briere C."/>
            <person name="Owens G.L."/>
            <person name="Carrere S."/>
            <person name="Mayjonade B."/>
            <person name="Legrand L."/>
            <person name="Gill N."/>
            <person name="Kane N.C."/>
            <person name="Bowers J.E."/>
            <person name="Hubner S."/>
            <person name="Bellec A."/>
            <person name="Berard A."/>
            <person name="Berges H."/>
            <person name="Blanchet N."/>
            <person name="Boniface M.C."/>
            <person name="Brunel D."/>
            <person name="Catrice O."/>
            <person name="Chaidir N."/>
            <person name="Claudel C."/>
            <person name="Donnadieu C."/>
            <person name="Faraut T."/>
            <person name="Fievet G."/>
            <person name="Helmstetter N."/>
            <person name="King M."/>
            <person name="Knapp S.J."/>
            <person name="Lai Z."/>
            <person name="Le Paslier M.C."/>
            <person name="Lippi Y."/>
            <person name="Lorenzon L."/>
            <person name="Mandel J.R."/>
            <person name="Marage G."/>
            <person name="Marchand G."/>
            <person name="Marquand E."/>
            <person name="Bret-Mestries E."/>
            <person name="Morien E."/>
            <person name="Nambeesan S."/>
            <person name="Nguyen T."/>
            <person name="Pegot-Espagnet P."/>
            <person name="Pouilly N."/>
            <person name="Raftis F."/>
            <person name="Sallet E."/>
            <person name="Schiex T."/>
            <person name="Thomas J."/>
            <person name="Vandecasteele C."/>
            <person name="Vares D."/>
            <person name="Vear F."/>
            <person name="Vautrin S."/>
            <person name="Crespi M."/>
            <person name="Mangin B."/>
            <person name="Burke J.M."/>
            <person name="Salse J."/>
            <person name="Munos S."/>
            <person name="Vincourt P."/>
            <person name="Rieseberg L.H."/>
            <person name="Langlade N.B."/>
        </authorList>
    </citation>
    <scope>NUCLEOTIDE SEQUENCE [LARGE SCALE GENOMIC DNA]</scope>
    <source>
        <strain evidence="5">cv. SF193</strain>
    </source>
</reference>
<organism evidence="4 5">
    <name type="scientific">Helianthus annuus</name>
    <name type="common">Common sunflower</name>
    <dbReference type="NCBI Taxonomy" id="4232"/>
    <lineage>
        <taxon>Eukaryota</taxon>
        <taxon>Viridiplantae</taxon>
        <taxon>Streptophyta</taxon>
        <taxon>Embryophyta</taxon>
        <taxon>Tracheophyta</taxon>
        <taxon>Spermatophyta</taxon>
        <taxon>Magnoliopsida</taxon>
        <taxon>eudicotyledons</taxon>
        <taxon>Gunneridae</taxon>
        <taxon>Pentapetalae</taxon>
        <taxon>asterids</taxon>
        <taxon>campanulids</taxon>
        <taxon>Asterales</taxon>
        <taxon>Asteraceae</taxon>
        <taxon>Asteroideae</taxon>
        <taxon>Heliantheae alliance</taxon>
        <taxon>Heliantheae</taxon>
        <taxon>Helianthus</taxon>
    </lineage>
</organism>
<evidence type="ECO:0000313" key="4">
    <source>
        <dbReference type="EMBL" id="OTG00091.1"/>
    </source>
</evidence>
<evidence type="ECO:0000259" key="2">
    <source>
        <dbReference type="Pfam" id="PF05003"/>
    </source>
</evidence>
<dbReference type="InterPro" id="IPR045021">
    <property type="entry name" value="PSI1/2/3"/>
</dbReference>
<feature type="region of interest" description="Disordered" evidence="1">
    <location>
        <begin position="37"/>
        <end position="56"/>
    </location>
</feature>
<sequence>MGGVCTGGTMKRSTVAEYDGSYRGSLGNSGKLKSFGHDDSGLSSSSYTTHDDDDDNVYSRRMPSYDSGELFFSISRELKPSTPARVSKAPHVSTFLGKAGSVGLEVLDTLGSSIGNKVSILAFEVANTVVKGSNLMQSLSEENIQILKKEILHSEGVQLLVSTDTKELLRIAASDKREELEVFSREVVRFGNMCKDPQWHNLDRFFSRLDSDLVSNKQLREDAEFTMQELINLAQYTSELYHEYHALDRFEQDYRRKIEEVEALHLPRKGESLTILLSDVKHQRKLVRNLKKKSLWSKSLEEVVEKLVDIVTFIHQEIMEVFEESVPSSMHDEKVSHKKPETLGAAGLALHYANLVTQMDNIASRPISLPPNMRDNLYNGLPANVKAALRSRVQTLESKEVMTMPQIKAEMEKTLQWLVPVATDTTKAHQGFGWVGEWANTGNEFGKKTAGSNNIIRLQTLYHADKQKMDRYILDLIIWLHRLISLVRFRDKVPKYVPSRSPTTTNGPISANGKLQRVQISLEDRNLLEKVMKRRMLVPGISKSQEFVTVKKKKATVFASSRSMGSSPRREAGYANTDMLDVLDGLGTKF</sequence>
<proteinExistence type="predicted"/>
<dbReference type="FunCoup" id="A0A251SRF3">
    <property type="interactions" value="443"/>
</dbReference>
<feature type="domain" description="DUF3475" evidence="3">
    <location>
        <begin position="120"/>
        <end position="176"/>
    </location>
</feature>
<dbReference type="Pfam" id="PF11961">
    <property type="entry name" value="DUF3475"/>
    <property type="match status" value="1"/>
</dbReference>
<dbReference type="EMBL" id="CM007902">
    <property type="protein sequence ID" value="OTG00091.1"/>
    <property type="molecule type" value="Genomic_DNA"/>
</dbReference>
<dbReference type="InterPro" id="IPR021864">
    <property type="entry name" value="DUF3475"/>
</dbReference>
<dbReference type="PANTHER" id="PTHR31730:SF29">
    <property type="entry name" value="DUF668 FAMILY PROTEIN"/>
    <property type="match status" value="1"/>
</dbReference>
<dbReference type="InterPro" id="IPR007700">
    <property type="entry name" value="DUF668"/>
</dbReference>
<evidence type="ECO:0000259" key="3">
    <source>
        <dbReference type="Pfam" id="PF11961"/>
    </source>
</evidence>
<accession>A0A251SRF3</accession>
<dbReference type="InParanoid" id="A0A251SRF3"/>
<protein>
    <recommendedName>
        <fullName evidence="6">DUF668 family protein</fullName>
    </recommendedName>
</protein>
<name>A0A251SRF3_HELAN</name>
<feature type="domain" description="DUF668" evidence="2">
    <location>
        <begin position="342"/>
        <end position="427"/>
    </location>
</feature>
<evidence type="ECO:0000256" key="1">
    <source>
        <dbReference type="SAM" id="MobiDB-lite"/>
    </source>
</evidence>